<feature type="domain" description="M23ase beta-sheet core" evidence="1">
    <location>
        <begin position="199"/>
        <end position="293"/>
    </location>
</feature>
<dbReference type="Pfam" id="PF01551">
    <property type="entry name" value="Peptidase_M23"/>
    <property type="match status" value="1"/>
</dbReference>
<dbReference type="InterPro" id="IPR016047">
    <property type="entry name" value="M23ase_b-sheet_dom"/>
</dbReference>
<proteinExistence type="predicted"/>
<dbReference type="Proteomes" id="UP001291687">
    <property type="component" value="Unassembled WGS sequence"/>
</dbReference>
<evidence type="ECO:0000313" key="3">
    <source>
        <dbReference type="Proteomes" id="UP001291687"/>
    </source>
</evidence>
<keyword evidence="3" id="KW-1185">Reference proteome</keyword>
<dbReference type="SUPFAM" id="SSF51261">
    <property type="entry name" value="Duplicated hybrid motif"/>
    <property type="match status" value="1"/>
</dbReference>
<evidence type="ECO:0000313" key="2">
    <source>
        <dbReference type="EMBL" id="MEA0971358.1"/>
    </source>
</evidence>
<name>A0ABU5NDW0_9RICK</name>
<evidence type="ECO:0000259" key="1">
    <source>
        <dbReference type="Pfam" id="PF01551"/>
    </source>
</evidence>
<protein>
    <submittedName>
        <fullName evidence="2">M23 family metallopeptidase</fullName>
    </submittedName>
</protein>
<reference evidence="2 3" key="1">
    <citation type="submission" date="2023-03" db="EMBL/GenBank/DDBJ databases">
        <title>Host association and intracellularity evolved multiple times independently in the Rickettsiales.</title>
        <authorList>
            <person name="Castelli M."/>
            <person name="Nardi T."/>
            <person name="Gammuto L."/>
            <person name="Bellinzona G."/>
            <person name="Sabaneyeva E."/>
            <person name="Potekhin A."/>
            <person name="Serra V."/>
            <person name="Petroni G."/>
            <person name="Sassera D."/>
        </authorList>
    </citation>
    <scope>NUCLEOTIDE SEQUENCE [LARGE SCALE GENOMIC DNA]</scope>
    <source>
        <strain evidence="2 3">Sr 2-6</strain>
    </source>
</reference>
<accession>A0ABU5NDW0</accession>
<comment type="caution">
    <text evidence="2">The sequence shown here is derived from an EMBL/GenBank/DDBJ whole genome shotgun (WGS) entry which is preliminary data.</text>
</comment>
<sequence length="304" mass="34513">MYKVWYIVSKTSFFYQMSTFKNILFLLLICILTQGCSTGGYSVEAYKSIGGELKRNYKLSRGDLIVAYDLGRIDKTNCIYSADLGNIINDRRYKSKYISRFKALYKSPLNLKKEAMRKIVRINKLLLELHHNYRILSNSKYQYVRRLSRSDLTQVDLRKELDVLDRIISFIPIMIPIGSTTVTSKYGNRLHPIKKREVFHCGLDMVAKNGANVYASANGIVVFAGKKAGYGNVVEIQHSKTLKTLYAHLAKISVKKGRSVARGKAVGVQGSTGATTGDHLHFEVWVNDRHVNPYDFVSSECTCR</sequence>
<dbReference type="PANTHER" id="PTHR21666">
    <property type="entry name" value="PEPTIDASE-RELATED"/>
    <property type="match status" value="1"/>
</dbReference>
<dbReference type="InterPro" id="IPR050570">
    <property type="entry name" value="Cell_wall_metabolism_enzyme"/>
</dbReference>
<dbReference type="EMBL" id="JARJFB010000121">
    <property type="protein sequence ID" value="MEA0971358.1"/>
    <property type="molecule type" value="Genomic_DNA"/>
</dbReference>
<dbReference type="Gene3D" id="2.70.70.10">
    <property type="entry name" value="Glucose Permease (Domain IIA)"/>
    <property type="match status" value="1"/>
</dbReference>
<organism evidence="2 3">
    <name type="scientific">Candidatus Megaera venefica</name>
    <dbReference type="NCBI Taxonomy" id="2055910"/>
    <lineage>
        <taxon>Bacteria</taxon>
        <taxon>Pseudomonadati</taxon>
        <taxon>Pseudomonadota</taxon>
        <taxon>Alphaproteobacteria</taxon>
        <taxon>Rickettsiales</taxon>
        <taxon>Rickettsiaceae</taxon>
        <taxon>Candidatus Megaera</taxon>
    </lineage>
</organism>
<dbReference type="CDD" id="cd12797">
    <property type="entry name" value="M23_peptidase"/>
    <property type="match status" value="1"/>
</dbReference>
<dbReference type="InterPro" id="IPR011055">
    <property type="entry name" value="Dup_hybrid_motif"/>
</dbReference>
<gene>
    <name evidence="2" type="ORF">Megvenef_01335</name>
</gene>
<dbReference type="PANTHER" id="PTHR21666:SF270">
    <property type="entry name" value="MUREIN HYDROLASE ACTIVATOR ENVC"/>
    <property type="match status" value="1"/>
</dbReference>